<organism evidence="17 18">
    <name type="scientific">Actinia tenebrosa</name>
    <name type="common">Australian red waratah sea anemone</name>
    <dbReference type="NCBI Taxonomy" id="6105"/>
    <lineage>
        <taxon>Eukaryota</taxon>
        <taxon>Metazoa</taxon>
        <taxon>Cnidaria</taxon>
        <taxon>Anthozoa</taxon>
        <taxon>Hexacorallia</taxon>
        <taxon>Actiniaria</taxon>
        <taxon>Actiniidae</taxon>
        <taxon>Actinia</taxon>
    </lineage>
</organism>
<dbReference type="InterPro" id="IPR000832">
    <property type="entry name" value="GPCR_2_secretin-like"/>
</dbReference>
<feature type="transmembrane region" description="Helical" evidence="14">
    <location>
        <begin position="721"/>
        <end position="742"/>
    </location>
</feature>
<dbReference type="SMART" id="SM00303">
    <property type="entry name" value="GPS"/>
    <property type="match status" value="1"/>
</dbReference>
<dbReference type="PROSITE" id="PS00650">
    <property type="entry name" value="G_PROTEIN_RECEP_F2_2"/>
    <property type="match status" value="1"/>
</dbReference>
<comment type="subcellular location">
    <subcellularLocation>
        <location evidence="1">Cell membrane</location>
        <topology evidence="1">Multi-pass membrane protein</topology>
    </subcellularLocation>
</comment>
<dbReference type="InParanoid" id="A0A6P8IF25"/>
<evidence type="ECO:0000259" key="16">
    <source>
        <dbReference type="PROSITE" id="PS50261"/>
    </source>
</evidence>
<dbReference type="Proteomes" id="UP000515163">
    <property type="component" value="Unplaced"/>
</dbReference>
<dbReference type="InterPro" id="IPR046338">
    <property type="entry name" value="GAIN_dom_sf"/>
</dbReference>
<keyword evidence="5 14" id="KW-0812">Transmembrane</keyword>
<keyword evidence="4" id="KW-0245">EGF-like domain</keyword>
<dbReference type="InterPro" id="IPR057244">
    <property type="entry name" value="GAIN_B"/>
</dbReference>
<keyword evidence="3" id="KW-1003">Cell membrane</keyword>
<dbReference type="GO" id="GO:0007166">
    <property type="term" value="P:cell surface receptor signaling pathway"/>
    <property type="evidence" value="ECO:0007669"/>
    <property type="project" value="InterPro"/>
</dbReference>
<dbReference type="InterPro" id="IPR017983">
    <property type="entry name" value="GPCR_2_secretin-like_CS"/>
</dbReference>
<keyword evidence="6" id="KW-0732">Signal</keyword>
<dbReference type="PANTHER" id="PTHR12011:SF347">
    <property type="entry name" value="FI21270P1-RELATED"/>
    <property type="match status" value="1"/>
</dbReference>
<evidence type="ECO:0000256" key="6">
    <source>
        <dbReference type="ARBA" id="ARBA00022729"/>
    </source>
</evidence>
<evidence type="ECO:0000256" key="1">
    <source>
        <dbReference type="ARBA" id="ARBA00004651"/>
    </source>
</evidence>
<evidence type="ECO:0000256" key="11">
    <source>
        <dbReference type="ARBA" id="ARBA00023157"/>
    </source>
</evidence>
<feature type="transmembrane region" description="Helical" evidence="14">
    <location>
        <begin position="778"/>
        <end position="802"/>
    </location>
</feature>
<dbReference type="GeneID" id="116300429"/>
<evidence type="ECO:0000256" key="3">
    <source>
        <dbReference type="ARBA" id="ARBA00022475"/>
    </source>
</evidence>
<dbReference type="GO" id="GO:0004930">
    <property type="term" value="F:G protein-coupled receptor activity"/>
    <property type="evidence" value="ECO:0007669"/>
    <property type="project" value="InterPro"/>
</dbReference>
<feature type="transmembrane region" description="Helical" evidence="14">
    <location>
        <begin position="933"/>
        <end position="956"/>
    </location>
</feature>
<dbReference type="AlphaFoldDB" id="A0A6P8IF25"/>
<dbReference type="PROSITE" id="PS50221">
    <property type="entry name" value="GAIN_B"/>
    <property type="match status" value="1"/>
</dbReference>
<evidence type="ECO:0000256" key="5">
    <source>
        <dbReference type="ARBA" id="ARBA00022692"/>
    </source>
</evidence>
<dbReference type="PRINTS" id="PR00249">
    <property type="entry name" value="GPCRSECRETIN"/>
</dbReference>
<dbReference type="Pfam" id="PF00002">
    <property type="entry name" value="7tm_2"/>
    <property type="match status" value="1"/>
</dbReference>
<evidence type="ECO:0000256" key="2">
    <source>
        <dbReference type="ARBA" id="ARBA00007343"/>
    </source>
</evidence>
<dbReference type="Gene3D" id="2.60.220.50">
    <property type="match status" value="1"/>
</dbReference>
<evidence type="ECO:0000256" key="9">
    <source>
        <dbReference type="ARBA" id="ARBA00022989"/>
    </source>
</evidence>
<evidence type="ECO:0000256" key="13">
    <source>
        <dbReference type="SAM" id="MobiDB-lite"/>
    </source>
</evidence>
<gene>
    <name evidence="18" type="primary">LOC116300429</name>
</gene>
<evidence type="ECO:0000256" key="7">
    <source>
        <dbReference type="ARBA" id="ARBA00022737"/>
    </source>
</evidence>
<evidence type="ECO:0000313" key="18">
    <source>
        <dbReference type="RefSeq" id="XP_031565165.1"/>
    </source>
</evidence>
<dbReference type="GO" id="GO:0005886">
    <property type="term" value="C:plasma membrane"/>
    <property type="evidence" value="ECO:0007669"/>
    <property type="project" value="UniProtKB-SubCell"/>
</dbReference>
<dbReference type="PANTHER" id="PTHR12011">
    <property type="entry name" value="ADHESION G-PROTEIN COUPLED RECEPTOR"/>
    <property type="match status" value="1"/>
</dbReference>
<dbReference type="Gene3D" id="1.20.1070.10">
    <property type="entry name" value="Rhodopsin 7-helix transmembrane proteins"/>
    <property type="match status" value="1"/>
</dbReference>
<dbReference type="OrthoDB" id="8191206at2759"/>
<comment type="similarity">
    <text evidence="2">Belongs to the G-protein coupled receptor 2 family. Adhesion G-protein coupled receptor (ADGR) subfamily.</text>
</comment>
<evidence type="ECO:0000259" key="15">
    <source>
        <dbReference type="PROSITE" id="PS50221"/>
    </source>
</evidence>
<dbReference type="InterPro" id="IPR017981">
    <property type="entry name" value="GPCR_2-like_7TM"/>
</dbReference>
<dbReference type="FunFam" id="1.20.1070.10:FF:000054">
    <property type="entry name" value="Adhesion G protein-coupled receptor E3"/>
    <property type="match status" value="1"/>
</dbReference>
<feature type="transmembrane region" description="Helical" evidence="14">
    <location>
        <begin position="909"/>
        <end position="927"/>
    </location>
</feature>
<evidence type="ECO:0000256" key="8">
    <source>
        <dbReference type="ARBA" id="ARBA00022837"/>
    </source>
</evidence>
<feature type="transmembrane region" description="Helical" evidence="14">
    <location>
        <begin position="823"/>
        <end position="843"/>
    </location>
</feature>
<reference evidence="18" key="1">
    <citation type="submission" date="2025-08" db="UniProtKB">
        <authorList>
            <consortium name="RefSeq"/>
        </authorList>
    </citation>
    <scope>IDENTIFICATION</scope>
    <source>
        <tissue evidence="18">Tentacle</tissue>
    </source>
</reference>
<proteinExistence type="inferred from homology"/>
<keyword evidence="17" id="KW-1185">Reference proteome</keyword>
<evidence type="ECO:0000256" key="14">
    <source>
        <dbReference type="SAM" id="Phobius"/>
    </source>
</evidence>
<accession>A0A6P8IF25</accession>
<feature type="transmembrane region" description="Helical" evidence="14">
    <location>
        <begin position="863"/>
        <end position="889"/>
    </location>
</feature>
<protein>
    <submittedName>
        <fullName evidence="18">Adhesion G-protein coupled receptor G6-like isoform X1</fullName>
    </submittedName>
</protein>
<keyword evidence="12" id="KW-0325">Glycoprotein</keyword>
<keyword evidence="7" id="KW-0677">Repeat</keyword>
<feature type="domain" description="GAIN-B" evidence="15">
    <location>
        <begin position="547"/>
        <end position="710"/>
    </location>
</feature>
<dbReference type="PROSITE" id="PS50261">
    <property type="entry name" value="G_PROTEIN_RECEP_F2_4"/>
    <property type="match status" value="1"/>
</dbReference>
<feature type="compositionally biased region" description="Basic and acidic residues" evidence="13">
    <location>
        <begin position="999"/>
        <end position="1008"/>
    </location>
</feature>
<evidence type="ECO:0000256" key="4">
    <source>
        <dbReference type="ARBA" id="ARBA00022536"/>
    </source>
</evidence>
<keyword evidence="11" id="KW-1015">Disulfide bond</keyword>
<keyword evidence="8" id="KW-0106">Calcium</keyword>
<keyword evidence="10 14" id="KW-0472">Membrane</keyword>
<sequence length="1019" mass="111851">MYEVFCMVVFLSAVNQVQSGNKDLLLGSGDILRINTTVPEAKLIKVQQGVLSKQITPLDVTLKDGMATQWPYKYAELVFSGNVVFEQGSVVNVSGKYGLSIQSLTGDITIRSNISMTCAVNASAMDMCLGGYSRRIIECVAQFVAVIVAGAGPGYVSDESCDVNAHYLSSQGAVGHGGKGAGAQKAGSDFYGWFYERENIKTMIGGSSGWHFKDSYKMPRSGGGAVEIQADNGTISLSSKISANAQHVSSTSETHSGSSGGTIRLKARKVILQPNSRLEVDGSPGGLASAINTVSDRFLRAGGAGGVVQIVAASGNIEQPEAISMKPGSSIGTNLRSDPGFLLIRDYSGKFYKTWNSSSSFPNVAYSWGEATSHAVKYCLPNSLGTHRTLALDQDPINKQIRQIQLRSSCLKNQSGLINPLELANYFAGLVTDIYYVVINQSLTRIQLDGCVEALTELKDTYMILANTSQVISLGDNWDFWDLFNNVSRIVDEIIDPRNKQIWNDSKLITMLDLMDEISEIAAGKILQSSPGIVARLGYLGTNMAIQIVKYAQADFQGFYSTISTRQVTDTTIQDSVILRRETIATHVTNTDKVSVVIKVYKDVEGLFPRDVDSSISEDHITQNMSHLVAITILINNKNIRILSAPILINFALQNTALRESTPHCVYWNKSSNAWKKDGVEFISSNNTHIQCSTIHLTTFAVLFSTTNVKFPDHHAFALDLLTYICCGLSIAALSITLIIFYSIEALSSDRHRIHMHLSLSILLSQLLFLIGIDATTHKVLCGIVAGILHYLFLASFSWMCVEGFHLYMKIVRVYGTESMRMMYYYIFGWGFPLIYVGGAASINSFGYGTNLACWLSLKNSFIWVFIGPVVIVALINLIILVMVIKVVVTSADMQKSQRARIMSGVKGVSVLLPLLGVTWVFGLLIVQDNSIVFKYIFTVTNSLQGFFIFSFHCVGNSEVRAALKRFRARTFDFNSAVFLPSNGDAVSSITRKSQKYRTSKEKVEKTRVHPLKNTSNQK</sequence>
<dbReference type="InterPro" id="IPR000203">
    <property type="entry name" value="GPS"/>
</dbReference>
<evidence type="ECO:0000256" key="10">
    <source>
        <dbReference type="ARBA" id="ARBA00023136"/>
    </source>
</evidence>
<keyword evidence="9 14" id="KW-1133">Transmembrane helix</keyword>
<feature type="domain" description="G-protein coupled receptors family 2 profile 2" evidence="16">
    <location>
        <begin position="719"/>
        <end position="957"/>
    </location>
</feature>
<dbReference type="RefSeq" id="XP_031565165.1">
    <property type="nucleotide sequence ID" value="XM_031709305.1"/>
</dbReference>
<evidence type="ECO:0000256" key="12">
    <source>
        <dbReference type="ARBA" id="ARBA00023180"/>
    </source>
</evidence>
<name>A0A6P8IF25_ACTTE</name>
<feature type="transmembrane region" description="Helical" evidence="14">
    <location>
        <begin position="754"/>
        <end position="772"/>
    </location>
</feature>
<dbReference type="KEGG" id="aten:116300429"/>
<feature type="region of interest" description="Disordered" evidence="13">
    <location>
        <begin position="991"/>
        <end position="1019"/>
    </location>
</feature>
<evidence type="ECO:0000313" key="17">
    <source>
        <dbReference type="Proteomes" id="UP000515163"/>
    </source>
</evidence>
<dbReference type="Pfam" id="PF01825">
    <property type="entry name" value="GPS"/>
    <property type="match status" value="1"/>
</dbReference>